<reference evidence="2" key="2">
    <citation type="submission" date="2020-11" db="EMBL/GenBank/DDBJ databases">
        <authorList>
            <person name="McCartney M.A."/>
            <person name="Auch B."/>
            <person name="Kono T."/>
            <person name="Mallez S."/>
            <person name="Becker A."/>
            <person name="Gohl D.M."/>
            <person name="Silverstein K.A.T."/>
            <person name="Koren S."/>
            <person name="Bechman K.B."/>
            <person name="Herman A."/>
            <person name="Abrahante J.E."/>
            <person name="Garbe J."/>
        </authorList>
    </citation>
    <scope>NUCLEOTIDE SEQUENCE</scope>
    <source>
        <strain evidence="2">Duluth1</strain>
        <tissue evidence="2">Whole animal</tissue>
    </source>
</reference>
<gene>
    <name evidence="2" type="ORF">DPMN_140930</name>
</gene>
<reference evidence="2" key="1">
    <citation type="journal article" date="2019" name="bioRxiv">
        <title>The Genome of the Zebra Mussel, Dreissena polymorpha: A Resource for Invasive Species Research.</title>
        <authorList>
            <person name="McCartney M.A."/>
            <person name="Auch B."/>
            <person name="Kono T."/>
            <person name="Mallez S."/>
            <person name="Zhang Y."/>
            <person name="Obille A."/>
            <person name="Becker A."/>
            <person name="Abrahante J.E."/>
            <person name="Garbe J."/>
            <person name="Badalamenti J.P."/>
            <person name="Herman A."/>
            <person name="Mangelson H."/>
            <person name="Liachko I."/>
            <person name="Sullivan S."/>
            <person name="Sone E.D."/>
            <person name="Koren S."/>
            <person name="Silverstein K.A.T."/>
            <person name="Beckman K.B."/>
            <person name="Gohl D.M."/>
        </authorList>
    </citation>
    <scope>NUCLEOTIDE SEQUENCE</scope>
    <source>
        <strain evidence="2">Duluth1</strain>
        <tissue evidence="2">Whole animal</tissue>
    </source>
</reference>
<organism evidence="2 3">
    <name type="scientific">Dreissena polymorpha</name>
    <name type="common">Zebra mussel</name>
    <name type="synonym">Mytilus polymorpha</name>
    <dbReference type="NCBI Taxonomy" id="45954"/>
    <lineage>
        <taxon>Eukaryota</taxon>
        <taxon>Metazoa</taxon>
        <taxon>Spiralia</taxon>
        <taxon>Lophotrochozoa</taxon>
        <taxon>Mollusca</taxon>
        <taxon>Bivalvia</taxon>
        <taxon>Autobranchia</taxon>
        <taxon>Heteroconchia</taxon>
        <taxon>Euheterodonta</taxon>
        <taxon>Imparidentia</taxon>
        <taxon>Neoheterodontei</taxon>
        <taxon>Myida</taxon>
        <taxon>Dreissenoidea</taxon>
        <taxon>Dreissenidae</taxon>
        <taxon>Dreissena</taxon>
    </lineage>
</organism>
<dbReference type="EMBL" id="JAIWYP010000006">
    <property type="protein sequence ID" value="KAH3812495.1"/>
    <property type="molecule type" value="Genomic_DNA"/>
</dbReference>
<sequence>MRNPPTYFGAVTKTMTKNNDLKKKLSQRLGLKKIIERFIEKLAEAKEEDDLLQYETAFEARLD</sequence>
<dbReference type="AlphaFoldDB" id="A0A9D4JHU2"/>
<keyword evidence="1" id="KW-0175">Coiled coil</keyword>
<evidence type="ECO:0000313" key="2">
    <source>
        <dbReference type="EMBL" id="KAH3812495.1"/>
    </source>
</evidence>
<protein>
    <submittedName>
        <fullName evidence="2">Uncharacterized protein</fullName>
    </submittedName>
</protein>
<name>A0A9D4JHU2_DREPO</name>
<evidence type="ECO:0000313" key="3">
    <source>
        <dbReference type="Proteomes" id="UP000828390"/>
    </source>
</evidence>
<dbReference type="Proteomes" id="UP000828390">
    <property type="component" value="Unassembled WGS sequence"/>
</dbReference>
<evidence type="ECO:0000256" key="1">
    <source>
        <dbReference type="SAM" id="Coils"/>
    </source>
</evidence>
<keyword evidence="3" id="KW-1185">Reference proteome</keyword>
<comment type="caution">
    <text evidence="2">The sequence shown here is derived from an EMBL/GenBank/DDBJ whole genome shotgun (WGS) entry which is preliminary data.</text>
</comment>
<accession>A0A9D4JHU2</accession>
<proteinExistence type="predicted"/>
<feature type="coiled-coil region" evidence="1">
    <location>
        <begin position="28"/>
        <end position="55"/>
    </location>
</feature>